<dbReference type="InterPro" id="IPR036390">
    <property type="entry name" value="WH_DNA-bd_sf"/>
</dbReference>
<dbReference type="PANTHER" id="PTHR34580:SF1">
    <property type="entry name" value="PROTEIN PAFC"/>
    <property type="match status" value="1"/>
</dbReference>
<keyword evidence="1" id="KW-0805">Transcription regulation</keyword>
<proteinExistence type="predicted"/>
<keyword evidence="2" id="KW-0238">DNA-binding</keyword>
<evidence type="ECO:0000313" key="7">
    <source>
        <dbReference type="EMBL" id="BDG08586.1"/>
    </source>
</evidence>
<evidence type="ECO:0000259" key="4">
    <source>
        <dbReference type="Pfam" id="PF08279"/>
    </source>
</evidence>
<dbReference type="InterPro" id="IPR036388">
    <property type="entry name" value="WH-like_DNA-bd_sf"/>
</dbReference>
<dbReference type="EMBL" id="AP025592">
    <property type="protein sequence ID" value="BDG08586.1"/>
    <property type="molecule type" value="Genomic_DNA"/>
</dbReference>
<evidence type="ECO:0000259" key="6">
    <source>
        <dbReference type="Pfam" id="PF25583"/>
    </source>
</evidence>
<name>A0ABN6N6A9_9BACT</name>
<feature type="domain" description="WYL" evidence="5">
    <location>
        <begin position="162"/>
        <end position="231"/>
    </location>
</feature>
<dbReference type="InterPro" id="IPR057727">
    <property type="entry name" value="WCX_dom"/>
</dbReference>
<dbReference type="InterPro" id="IPR026881">
    <property type="entry name" value="WYL_dom"/>
</dbReference>
<organism evidence="7 8">
    <name type="scientific">Anaeromyxobacter paludicola</name>
    <dbReference type="NCBI Taxonomy" id="2918171"/>
    <lineage>
        <taxon>Bacteria</taxon>
        <taxon>Pseudomonadati</taxon>
        <taxon>Myxococcota</taxon>
        <taxon>Myxococcia</taxon>
        <taxon>Myxococcales</taxon>
        <taxon>Cystobacterineae</taxon>
        <taxon>Anaeromyxobacteraceae</taxon>
        <taxon>Anaeromyxobacter</taxon>
    </lineage>
</organism>
<evidence type="ECO:0000256" key="3">
    <source>
        <dbReference type="ARBA" id="ARBA00023163"/>
    </source>
</evidence>
<reference evidence="8" key="1">
    <citation type="journal article" date="2022" name="Int. J. Syst. Evol. Microbiol.">
        <title>Anaeromyxobacter oryzae sp. nov., Anaeromyxobacter diazotrophicus sp. nov. and Anaeromyxobacter paludicola sp. nov., isolated from paddy soils.</title>
        <authorList>
            <person name="Itoh H."/>
            <person name="Xu Z."/>
            <person name="Mise K."/>
            <person name="Masuda Y."/>
            <person name="Ushijima N."/>
            <person name="Hayakawa C."/>
            <person name="Shiratori Y."/>
            <person name="Senoo K."/>
        </authorList>
    </citation>
    <scope>NUCLEOTIDE SEQUENCE [LARGE SCALE GENOMIC DNA]</scope>
    <source>
        <strain evidence="8">Red630</strain>
    </source>
</reference>
<keyword evidence="8" id="KW-1185">Reference proteome</keyword>
<dbReference type="Pfam" id="PF25583">
    <property type="entry name" value="WCX"/>
    <property type="match status" value="1"/>
</dbReference>
<feature type="domain" description="WCX" evidence="6">
    <location>
        <begin position="262"/>
        <end position="336"/>
    </location>
</feature>
<dbReference type="PROSITE" id="PS52050">
    <property type="entry name" value="WYL"/>
    <property type="match status" value="1"/>
</dbReference>
<accession>A0ABN6N6A9</accession>
<dbReference type="Gene3D" id="1.10.10.10">
    <property type="entry name" value="Winged helix-like DNA-binding domain superfamily/Winged helix DNA-binding domain"/>
    <property type="match status" value="1"/>
</dbReference>
<evidence type="ECO:0000313" key="8">
    <source>
        <dbReference type="Proteomes" id="UP001162734"/>
    </source>
</evidence>
<dbReference type="InterPro" id="IPR018356">
    <property type="entry name" value="Tscrpt_reg_HTH_DeoR_CS"/>
</dbReference>
<evidence type="ECO:0000259" key="5">
    <source>
        <dbReference type="Pfam" id="PF13280"/>
    </source>
</evidence>
<dbReference type="PANTHER" id="PTHR34580">
    <property type="match status" value="1"/>
</dbReference>
<dbReference type="Pfam" id="PF08279">
    <property type="entry name" value="HTH_11"/>
    <property type="match status" value="1"/>
</dbReference>
<evidence type="ECO:0000256" key="2">
    <source>
        <dbReference type="ARBA" id="ARBA00023125"/>
    </source>
</evidence>
<gene>
    <name evidence="7" type="ORF">AMPC_16990</name>
</gene>
<feature type="domain" description="Helix-turn-helix type 11" evidence="4">
    <location>
        <begin position="20"/>
        <end position="69"/>
    </location>
</feature>
<protein>
    <submittedName>
        <fullName evidence="7">Transcriptional regulator</fullName>
    </submittedName>
</protein>
<dbReference type="SUPFAM" id="SSF46785">
    <property type="entry name" value="Winged helix' DNA-binding domain"/>
    <property type="match status" value="1"/>
</dbReference>
<dbReference type="Pfam" id="PF13280">
    <property type="entry name" value="WYL"/>
    <property type="match status" value="1"/>
</dbReference>
<dbReference type="PROSITE" id="PS00894">
    <property type="entry name" value="HTH_DEOR_1"/>
    <property type="match status" value="1"/>
</dbReference>
<dbReference type="InterPro" id="IPR013196">
    <property type="entry name" value="HTH_11"/>
</dbReference>
<sequence length="344" mass="38589">MLAPMRGKPIARGRNAQLERVLNILRDLSRLDGVELYELAERYGATVRTIRRDLGALEAAGLPLAREPSPDGKRMRWRLEPGRDQRGDLAALLDASHYLALRVAMNDAGALARETGLYGALEDLAGKIERAVGPRGRGQLAAIERCFISWDKHAYRSAGKEHLWPLVKAIEERRICRVRYHAASGGGEARSYEVLPLRLFVHDRAAYLLCQFQGHREVGTLNLHRLEHLEVTGRVGKVPAGFDPAKWAEPAFSIYPGDGPTTYVLRFDQTVAPFIRERVWHPSQELRELRGGEVELRFTCGESYEVTSWVANWREGVEVLAPKKLRRELAALGRELVARYSGGG</sequence>
<dbReference type="InterPro" id="IPR051534">
    <property type="entry name" value="CBASS_pafABC_assoc_protein"/>
</dbReference>
<keyword evidence="3" id="KW-0804">Transcription</keyword>
<dbReference type="Proteomes" id="UP001162734">
    <property type="component" value="Chromosome"/>
</dbReference>
<evidence type="ECO:0000256" key="1">
    <source>
        <dbReference type="ARBA" id="ARBA00023015"/>
    </source>
</evidence>